<feature type="transmembrane region" description="Helical" evidence="1">
    <location>
        <begin position="190"/>
        <end position="216"/>
    </location>
</feature>
<dbReference type="PANTHER" id="PTHR39430:SF1">
    <property type="entry name" value="PROTEASE"/>
    <property type="match status" value="1"/>
</dbReference>
<feature type="transmembrane region" description="Helical" evidence="1">
    <location>
        <begin position="45"/>
        <end position="65"/>
    </location>
</feature>
<name>A0ABT9VZ11_9BACI</name>
<feature type="transmembrane region" description="Helical" evidence="1">
    <location>
        <begin position="120"/>
        <end position="140"/>
    </location>
</feature>
<keyword evidence="1" id="KW-1133">Transmembrane helix</keyword>
<dbReference type="Pfam" id="PF02517">
    <property type="entry name" value="Rce1-like"/>
    <property type="match status" value="1"/>
</dbReference>
<evidence type="ECO:0000259" key="2">
    <source>
        <dbReference type="Pfam" id="PF02517"/>
    </source>
</evidence>
<keyword evidence="1" id="KW-0812">Transmembrane</keyword>
<keyword evidence="1" id="KW-0472">Membrane</keyword>
<sequence length="273" mass="30615">MGVKNEWTASRIAIRLAILFIGAVVIWRLVGLLNESFFGTEYNRMEHFIMASITVILSLLLIEVVRRMDQVSWKQLGQGQLRSNVSSFLFGFLLWAIPAGIGLAICIGLGWVEITVQSDFSYILMSIVILLVTVFLIEALPEEFLFRGIMYKYLNVLFPQWATILLQGLIFTLFAFLIGAMYSLEQLQFIPFFGLLLGCLRAFTGNVWAAIGFHVAIMTATQILGPGHGHFEVEGMFTLQFMAFILLPSAIGGMLLPNMYPKHSWSAKTSLKS</sequence>
<feature type="domain" description="CAAX prenyl protease 2/Lysostaphin resistance protein A-like" evidence="2">
    <location>
        <begin position="127"/>
        <end position="217"/>
    </location>
</feature>
<feature type="transmembrane region" description="Helical" evidence="1">
    <location>
        <begin position="161"/>
        <end position="184"/>
    </location>
</feature>
<accession>A0ABT9VZ11</accession>
<dbReference type="GO" id="GO:0008233">
    <property type="term" value="F:peptidase activity"/>
    <property type="evidence" value="ECO:0007669"/>
    <property type="project" value="UniProtKB-KW"/>
</dbReference>
<evidence type="ECO:0000313" key="4">
    <source>
        <dbReference type="Proteomes" id="UP001235840"/>
    </source>
</evidence>
<protein>
    <submittedName>
        <fullName evidence="3">Membrane protease YdiL (CAAX protease family)</fullName>
    </submittedName>
</protein>
<organism evidence="3 4">
    <name type="scientific">Caldalkalibacillus horti</name>
    <dbReference type="NCBI Taxonomy" id="77523"/>
    <lineage>
        <taxon>Bacteria</taxon>
        <taxon>Bacillati</taxon>
        <taxon>Bacillota</taxon>
        <taxon>Bacilli</taxon>
        <taxon>Bacillales</taxon>
        <taxon>Bacillaceae</taxon>
        <taxon>Caldalkalibacillus</taxon>
    </lineage>
</organism>
<dbReference type="Proteomes" id="UP001235840">
    <property type="component" value="Unassembled WGS sequence"/>
</dbReference>
<dbReference type="EMBL" id="JAUSTY010000007">
    <property type="protein sequence ID" value="MDQ0166212.1"/>
    <property type="molecule type" value="Genomic_DNA"/>
</dbReference>
<gene>
    <name evidence="3" type="ORF">J2S11_002113</name>
</gene>
<feature type="transmembrane region" description="Helical" evidence="1">
    <location>
        <begin position="86"/>
        <end position="114"/>
    </location>
</feature>
<keyword evidence="4" id="KW-1185">Reference proteome</keyword>
<feature type="transmembrane region" description="Helical" evidence="1">
    <location>
        <begin position="12"/>
        <end position="33"/>
    </location>
</feature>
<keyword evidence="3" id="KW-0645">Protease</keyword>
<reference evidence="3 4" key="1">
    <citation type="submission" date="2023-07" db="EMBL/GenBank/DDBJ databases">
        <title>Genomic Encyclopedia of Type Strains, Phase IV (KMG-IV): sequencing the most valuable type-strain genomes for metagenomic binning, comparative biology and taxonomic classification.</title>
        <authorList>
            <person name="Goeker M."/>
        </authorList>
    </citation>
    <scope>NUCLEOTIDE SEQUENCE [LARGE SCALE GENOMIC DNA]</scope>
    <source>
        <strain evidence="3 4">DSM 12751</strain>
    </source>
</reference>
<comment type="caution">
    <text evidence="3">The sequence shown here is derived from an EMBL/GenBank/DDBJ whole genome shotgun (WGS) entry which is preliminary data.</text>
</comment>
<dbReference type="PANTHER" id="PTHR39430">
    <property type="entry name" value="MEMBRANE-ASSOCIATED PROTEASE-RELATED"/>
    <property type="match status" value="1"/>
</dbReference>
<dbReference type="GO" id="GO:0006508">
    <property type="term" value="P:proteolysis"/>
    <property type="evidence" value="ECO:0007669"/>
    <property type="project" value="UniProtKB-KW"/>
</dbReference>
<dbReference type="RefSeq" id="WP_307394230.1">
    <property type="nucleotide sequence ID" value="NZ_BAAADK010000048.1"/>
</dbReference>
<keyword evidence="3" id="KW-0378">Hydrolase</keyword>
<feature type="transmembrane region" description="Helical" evidence="1">
    <location>
        <begin position="237"/>
        <end position="256"/>
    </location>
</feature>
<dbReference type="InterPro" id="IPR003675">
    <property type="entry name" value="Rce1/LyrA-like_dom"/>
</dbReference>
<proteinExistence type="predicted"/>
<evidence type="ECO:0000313" key="3">
    <source>
        <dbReference type="EMBL" id="MDQ0166212.1"/>
    </source>
</evidence>
<evidence type="ECO:0000256" key="1">
    <source>
        <dbReference type="SAM" id="Phobius"/>
    </source>
</evidence>